<dbReference type="AlphaFoldDB" id="A0A0A0BHZ9"/>
<dbReference type="Pfam" id="PF01523">
    <property type="entry name" value="PmbA_TldD_1st"/>
    <property type="match status" value="1"/>
</dbReference>
<dbReference type="Pfam" id="PF19290">
    <property type="entry name" value="PmbA_TldD_2nd"/>
    <property type="match status" value="1"/>
</dbReference>
<dbReference type="Proteomes" id="UP000029999">
    <property type="component" value="Unassembled WGS sequence"/>
</dbReference>
<evidence type="ECO:0000259" key="3">
    <source>
        <dbReference type="Pfam" id="PF19289"/>
    </source>
</evidence>
<comment type="similarity">
    <text evidence="1">Belongs to the peptidase U62 family.</text>
</comment>
<evidence type="ECO:0000259" key="2">
    <source>
        <dbReference type="Pfam" id="PF01523"/>
    </source>
</evidence>
<dbReference type="EMBL" id="JRQD01000001">
    <property type="protein sequence ID" value="KGM08148.1"/>
    <property type="molecule type" value="Genomic_DNA"/>
</dbReference>
<feature type="domain" description="Metalloprotease TldD/E C-terminal" evidence="3">
    <location>
        <begin position="234"/>
        <end position="442"/>
    </location>
</feature>
<evidence type="ECO:0000256" key="1">
    <source>
        <dbReference type="ARBA" id="ARBA00005836"/>
    </source>
</evidence>
<evidence type="ECO:0000259" key="4">
    <source>
        <dbReference type="Pfam" id="PF19290"/>
    </source>
</evidence>
<feature type="domain" description="Metalloprotease TldD/E N-terminal" evidence="2">
    <location>
        <begin position="29"/>
        <end position="93"/>
    </location>
</feature>
<gene>
    <name evidence="5" type="ORF">LP43_0571</name>
</gene>
<sequence>MSQEIQKPSLERAAEIALEQANKLGATAAEVGLSHSEGLSVTVRQRDVETLEHNNDTGLGITVFFGQSKASSSTSDLSPAAIQEAVQAACNIAKHTQADDAAGLADSDLMATSLPDLSLDHPWNLTVEQAIELATDCEQAGLDSDTRISNSEGATVSSHRGQRIYANSHGFLGKTQSSRHSISASLIAKDERGMQRDYWYDMARDASDLSSATSVGIKAAQRTLARLGAGDVKTGSYPVLFTADVAPSLFGQLIAAIRGGALYRKASFLLDKRGEQIFPSFVHIHEQPHLLKALGSAAFDAEGVATSNRDIILDGVLQGYVLDSYAARRLGMSTTANAGGVHNLSIDSSTDMGFDGLVKQMDKGIIVTETMGMGVNIVNGDYSQGAAGFWVENGEIQYPVDEFTIASNLQDMFMKLTAIGSDIDLRGNTRCGSVLLDKMMIAAA</sequence>
<feature type="domain" description="Metalloprotease TldD/E central" evidence="4">
    <location>
        <begin position="120"/>
        <end position="227"/>
    </location>
</feature>
<dbReference type="InterPro" id="IPR045569">
    <property type="entry name" value="Metalloprtase-TldD/E_C"/>
</dbReference>
<organism evidence="5 6">
    <name type="scientific">Methylophaga thiooxydans</name>
    <dbReference type="NCBI Taxonomy" id="392484"/>
    <lineage>
        <taxon>Bacteria</taxon>
        <taxon>Pseudomonadati</taxon>
        <taxon>Pseudomonadota</taxon>
        <taxon>Gammaproteobacteria</taxon>
        <taxon>Thiotrichales</taxon>
        <taxon>Piscirickettsiaceae</taxon>
        <taxon>Methylophaga</taxon>
    </lineage>
</organism>
<dbReference type="PANTHER" id="PTHR43421:SF1">
    <property type="entry name" value="METALLOPROTEASE PMBA"/>
    <property type="match status" value="1"/>
</dbReference>
<dbReference type="STRING" id="392484.LP43_0571"/>
<comment type="caution">
    <text evidence="5">The sequence shown here is derived from an EMBL/GenBank/DDBJ whole genome shotgun (WGS) entry which is preliminary data.</text>
</comment>
<dbReference type="Gene3D" id="3.30.2290.10">
    <property type="entry name" value="PmbA/TldD superfamily"/>
    <property type="match status" value="1"/>
</dbReference>
<dbReference type="SUPFAM" id="SSF111283">
    <property type="entry name" value="Putative modulator of DNA gyrase, PmbA/TldD"/>
    <property type="match status" value="1"/>
</dbReference>
<dbReference type="InterPro" id="IPR035068">
    <property type="entry name" value="TldD/PmbA_N"/>
</dbReference>
<dbReference type="RefSeq" id="WP_036311732.1">
    <property type="nucleotide sequence ID" value="NZ_JRQD01000001.1"/>
</dbReference>
<evidence type="ECO:0000313" key="5">
    <source>
        <dbReference type="EMBL" id="KGM08148.1"/>
    </source>
</evidence>
<dbReference type="Pfam" id="PF19289">
    <property type="entry name" value="PmbA_TldD_3rd"/>
    <property type="match status" value="1"/>
</dbReference>
<evidence type="ECO:0000313" key="6">
    <source>
        <dbReference type="Proteomes" id="UP000029999"/>
    </source>
</evidence>
<name>A0A0A0BHZ9_9GAMM</name>
<dbReference type="GO" id="GO:0006508">
    <property type="term" value="P:proteolysis"/>
    <property type="evidence" value="ECO:0007669"/>
    <property type="project" value="InterPro"/>
</dbReference>
<protein>
    <submittedName>
        <fullName evidence="5">TldE/PmbA protein</fullName>
    </submittedName>
</protein>
<dbReference type="NCBIfam" id="NF008268">
    <property type="entry name" value="PRK11040.1"/>
    <property type="match status" value="1"/>
</dbReference>
<dbReference type="InterPro" id="IPR036059">
    <property type="entry name" value="TldD/PmbA_sf"/>
</dbReference>
<accession>A0A0A0BHZ9</accession>
<dbReference type="InterPro" id="IPR045570">
    <property type="entry name" value="Metalloprtase-TldD/E_cen_dom"/>
</dbReference>
<dbReference type="PANTHER" id="PTHR43421">
    <property type="entry name" value="METALLOPROTEASE PMBA"/>
    <property type="match status" value="1"/>
</dbReference>
<dbReference type="InterPro" id="IPR047657">
    <property type="entry name" value="PmbA"/>
</dbReference>
<proteinExistence type="inferred from homology"/>
<dbReference type="InterPro" id="IPR002510">
    <property type="entry name" value="Metalloprtase-TldD/E_N"/>
</dbReference>
<reference evidence="5 6" key="1">
    <citation type="submission" date="2014-09" db="EMBL/GenBank/DDBJ databases">
        <authorList>
            <person name="Grob C."/>
            <person name="Taubert M."/>
            <person name="Howat A.M."/>
            <person name="Burns O.J."/>
            <person name="Dixon J.L."/>
            <person name="Chen Y."/>
            <person name="Murrell J.C."/>
        </authorList>
    </citation>
    <scope>NUCLEOTIDE SEQUENCE [LARGE SCALE GENOMIC DNA]</scope>
    <source>
        <strain evidence="5">L4</strain>
    </source>
</reference>
<dbReference type="GO" id="GO:0008237">
    <property type="term" value="F:metallopeptidase activity"/>
    <property type="evidence" value="ECO:0007669"/>
    <property type="project" value="InterPro"/>
</dbReference>
<dbReference type="GO" id="GO:0005829">
    <property type="term" value="C:cytosol"/>
    <property type="evidence" value="ECO:0007669"/>
    <property type="project" value="TreeGrafter"/>
</dbReference>